<evidence type="ECO:0000313" key="2">
    <source>
        <dbReference type="EMBL" id="OGM08779.1"/>
    </source>
</evidence>
<evidence type="ECO:0000313" key="3">
    <source>
        <dbReference type="Proteomes" id="UP000176939"/>
    </source>
</evidence>
<comment type="caution">
    <text evidence="2">The sequence shown here is derived from an EMBL/GenBank/DDBJ whole genome shotgun (WGS) entry which is preliminary data.</text>
</comment>
<protein>
    <recommendedName>
        <fullName evidence="4">DUF4446 domain-containing protein</fullName>
    </recommendedName>
</protein>
<keyword evidence="1" id="KW-1133">Transmembrane helix</keyword>
<dbReference type="Proteomes" id="UP000176939">
    <property type="component" value="Unassembled WGS sequence"/>
</dbReference>
<keyword evidence="1" id="KW-0472">Membrane</keyword>
<name>A0A1F7X226_9BACT</name>
<feature type="transmembrane region" description="Helical" evidence="1">
    <location>
        <begin position="6"/>
        <end position="26"/>
    </location>
</feature>
<dbReference type="EMBL" id="MGFQ01000036">
    <property type="protein sequence ID" value="OGM08779.1"/>
    <property type="molecule type" value="Genomic_DNA"/>
</dbReference>
<gene>
    <name evidence="2" type="ORF">A2Z67_01880</name>
</gene>
<evidence type="ECO:0000256" key="1">
    <source>
        <dbReference type="SAM" id="Phobius"/>
    </source>
</evidence>
<keyword evidence="1" id="KW-0812">Transmembrane</keyword>
<evidence type="ECO:0008006" key="4">
    <source>
        <dbReference type="Google" id="ProtNLM"/>
    </source>
</evidence>
<sequence>MVVQWYILSGLVVWVLLLTLSVGWIVNSFRRLSKGVEKENLIKVLEHVLAKQEDVSKSLTEVKKQVSEFESRGQLHIQKIGVVRFNPFKEMGGDHSFSLALLDGNNTGFVITGLHTRERTRVYLKDVMKGKSNLELSNEEKKALTLAQKK</sequence>
<proteinExistence type="predicted"/>
<dbReference type="AlphaFoldDB" id="A0A1F7X226"/>
<accession>A0A1F7X226</accession>
<reference evidence="2 3" key="1">
    <citation type="journal article" date="2016" name="Nat. Commun.">
        <title>Thousands of microbial genomes shed light on interconnected biogeochemical processes in an aquifer system.</title>
        <authorList>
            <person name="Anantharaman K."/>
            <person name="Brown C.T."/>
            <person name="Hug L.A."/>
            <person name="Sharon I."/>
            <person name="Castelle C.J."/>
            <person name="Probst A.J."/>
            <person name="Thomas B.C."/>
            <person name="Singh A."/>
            <person name="Wilkins M.J."/>
            <person name="Karaoz U."/>
            <person name="Brodie E.L."/>
            <person name="Williams K.H."/>
            <person name="Hubbard S.S."/>
            <person name="Banfield J.F."/>
        </authorList>
    </citation>
    <scope>NUCLEOTIDE SEQUENCE [LARGE SCALE GENOMIC DNA]</scope>
</reference>
<organism evidence="2 3">
    <name type="scientific">Candidatus Woesebacteria bacterium RBG_13_36_22</name>
    <dbReference type="NCBI Taxonomy" id="1802478"/>
    <lineage>
        <taxon>Bacteria</taxon>
        <taxon>Candidatus Woeseibacteriota</taxon>
    </lineage>
</organism>
<dbReference type="Pfam" id="PF14584">
    <property type="entry name" value="DUF4446"/>
    <property type="match status" value="1"/>
</dbReference>
<dbReference type="InterPro" id="IPR027981">
    <property type="entry name" value="DUF4446"/>
</dbReference>